<dbReference type="CDD" id="cd03280">
    <property type="entry name" value="ABC_MutS2"/>
    <property type="match status" value="1"/>
</dbReference>
<evidence type="ECO:0000256" key="7">
    <source>
        <dbReference type="ARBA" id="ARBA00022884"/>
    </source>
</evidence>
<keyword evidence="3 9" id="KW-0547">Nucleotide-binding</keyword>
<dbReference type="SMART" id="SM00534">
    <property type="entry name" value="MUTSac"/>
    <property type="match status" value="1"/>
</dbReference>
<dbReference type="NCBIfam" id="TIGR01069">
    <property type="entry name" value="mutS2"/>
    <property type="match status" value="1"/>
</dbReference>
<proteinExistence type="inferred from homology"/>
<evidence type="ECO:0000256" key="8">
    <source>
        <dbReference type="ARBA" id="ARBA00023125"/>
    </source>
</evidence>
<evidence type="ECO:0000256" key="6">
    <source>
        <dbReference type="ARBA" id="ARBA00022840"/>
    </source>
</evidence>
<dbReference type="InterPro" id="IPR036063">
    <property type="entry name" value="Smr_dom_sf"/>
</dbReference>
<comment type="function">
    <text evidence="9">Acts as a ribosome collision sensor, splitting the ribosome into its 2 subunits. Detects stalled/collided 70S ribosomes which it binds and splits by an ATP-hydrolysis driven conformational change. Acts upstream of the ribosome quality control system (RQC), a ribosome-associated complex that mediates the extraction of incompletely synthesized nascent chains from stalled ribosomes and their subsequent degradation. Probably generates substrates for RQC.</text>
</comment>
<dbReference type="RefSeq" id="WP_166011033.1">
    <property type="nucleotide sequence ID" value="NZ_CP049888.1"/>
</dbReference>
<keyword evidence="1 9" id="KW-0540">Nuclease</keyword>
<protein>
    <recommendedName>
        <fullName evidence="9">Endonuclease MutS2</fullName>
        <ecNumber evidence="9">3.1.-.-</ecNumber>
    </recommendedName>
    <alternativeName>
        <fullName evidence="9">Ribosome-associated protein quality control-upstream factor</fullName>
        <shortName evidence="9">RQC-upstream factor</shortName>
        <shortName evidence="9">RqcU</shortName>
        <ecNumber evidence="9">3.6.4.-</ecNumber>
    </alternativeName>
</protein>
<evidence type="ECO:0000256" key="10">
    <source>
        <dbReference type="SAM" id="Coils"/>
    </source>
</evidence>
<comment type="subunit">
    <text evidence="9">Homodimer. Binds to stalled ribosomes, contacting rRNA.</text>
</comment>
<dbReference type="InterPro" id="IPR007696">
    <property type="entry name" value="DNA_mismatch_repair_MutS_core"/>
</dbReference>
<accession>A0A6G8B129</accession>
<dbReference type="GO" id="GO:0016887">
    <property type="term" value="F:ATP hydrolysis activity"/>
    <property type="evidence" value="ECO:0007669"/>
    <property type="project" value="InterPro"/>
</dbReference>
<gene>
    <name evidence="9" type="primary">mutS2</name>
    <name evidence="9" type="synonym">rqcU</name>
    <name evidence="12" type="ORF">G7084_06180</name>
</gene>
<dbReference type="Proteomes" id="UP000500741">
    <property type="component" value="Chromosome"/>
</dbReference>
<evidence type="ECO:0000256" key="4">
    <source>
        <dbReference type="ARBA" id="ARBA00022759"/>
    </source>
</evidence>
<dbReference type="FunFam" id="3.40.50.300:FF:000830">
    <property type="entry name" value="Endonuclease MutS2"/>
    <property type="match status" value="1"/>
</dbReference>
<dbReference type="PANTHER" id="PTHR48466">
    <property type="entry name" value="OS10G0509000 PROTEIN-RELATED"/>
    <property type="match status" value="1"/>
</dbReference>
<dbReference type="InterPro" id="IPR005747">
    <property type="entry name" value="MutS2"/>
</dbReference>
<dbReference type="PIRSF" id="PIRSF005814">
    <property type="entry name" value="MutS_YshD"/>
    <property type="match status" value="1"/>
</dbReference>
<dbReference type="SMART" id="SM00463">
    <property type="entry name" value="SMR"/>
    <property type="match status" value="1"/>
</dbReference>
<dbReference type="Pfam" id="PF20297">
    <property type="entry name" value="MSSS"/>
    <property type="match status" value="1"/>
</dbReference>
<dbReference type="PROSITE" id="PS00486">
    <property type="entry name" value="DNA_MISMATCH_REPAIR_2"/>
    <property type="match status" value="1"/>
</dbReference>
<dbReference type="GO" id="GO:0005524">
    <property type="term" value="F:ATP binding"/>
    <property type="evidence" value="ECO:0007669"/>
    <property type="project" value="UniProtKB-UniRule"/>
</dbReference>
<dbReference type="EMBL" id="CP049888">
    <property type="protein sequence ID" value="QIL50940.1"/>
    <property type="molecule type" value="Genomic_DNA"/>
</dbReference>
<dbReference type="EC" id="3.1.-.-" evidence="9"/>
<dbReference type="GO" id="GO:0043023">
    <property type="term" value="F:ribosomal large subunit binding"/>
    <property type="evidence" value="ECO:0007669"/>
    <property type="project" value="UniProtKB-UniRule"/>
</dbReference>
<dbReference type="InterPro" id="IPR002625">
    <property type="entry name" value="Smr_dom"/>
</dbReference>
<dbReference type="EC" id="3.6.4.-" evidence="9"/>
<dbReference type="GO" id="GO:0140664">
    <property type="term" value="F:ATP-dependent DNA damage sensor activity"/>
    <property type="evidence" value="ECO:0007669"/>
    <property type="project" value="InterPro"/>
</dbReference>
<evidence type="ECO:0000256" key="3">
    <source>
        <dbReference type="ARBA" id="ARBA00022741"/>
    </source>
</evidence>
<dbReference type="Gene3D" id="3.30.1370.110">
    <property type="match status" value="1"/>
</dbReference>
<keyword evidence="13" id="KW-1185">Reference proteome</keyword>
<comment type="function">
    <text evidence="9">Endonuclease that is involved in the suppression of homologous recombination and thus may have a key role in the control of bacterial genetic diversity.</text>
</comment>
<dbReference type="Gene3D" id="3.40.50.300">
    <property type="entry name" value="P-loop containing nucleotide triphosphate hydrolases"/>
    <property type="match status" value="1"/>
</dbReference>
<keyword evidence="10" id="KW-0175">Coiled coil</keyword>
<keyword evidence="7 9" id="KW-0694">RNA-binding</keyword>
<dbReference type="Pfam" id="PF01713">
    <property type="entry name" value="Smr"/>
    <property type="match status" value="1"/>
</dbReference>
<evidence type="ECO:0000256" key="5">
    <source>
        <dbReference type="ARBA" id="ARBA00022801"/>
    </source>
</evidence>
<dbReference type="InterPro" id="IPR036187">
    <property type="entry name" value="DNA_mismatch_repair_MutS_sf"/>
</dbReference>
<feature type="coiled-coil region" evidence="10">
    <location>
        <begin position="580"/>
        <end position="622"/>
    </location>
</feature>
<reference evidence="12 13" key="1">
    <citation type="submission" date="2020-03" db="EMBL/GenBank/DDBJ databases">
        <title>Weissella sp. nov., isolated from Cybister lewisianus.</title>
        <authorList>
            <person name="Hyun D.-W."/>
            <person name="Bae J.-W."/>
        </authorList>
    </citation>
    <scope>NUCLEOTIDE SEQUENCE [LARGE SCALE GENOMIC DNA]</scope>
    <source>
        <strain evidence="12 13">HDW19</strain>
    </source>
</reference>
<dbReference type="InterPro" id="IPR027417">
    <property type="entry name" value="P-loop_NTPase"/>
</dbReference>
<keyword evidence="5 9" id="KW-0378">Hydrolase</keyword>
<dbReference type="HAMAP" id="MF_00092">
    <property type="entry name" value="MutS2"/>
    <property type="match status" value="1"/>
</dbReference>
<dbReference type="GO" id="GO:0072344">
    <property type="term" value="P:rescue of stalled ribosome"/>
    <property type="evidence" value="ECO:0007669"/>
    <property type="project" value="UniProtKB-UniRule"/>
</dbReference>
<dbReference type="SUPFAM" id="SSF160443">
    <property type="entry name" value="SMR domain-like"/>
    <property type="match status" value="1"/>
</dbReference>
<dbReference type="AlphaFoldDB" id="A0A6G8B129"/>
<dbReference type="InterPro" id="IPR045076">
    <property type="entry name" value="MutS"/>
</dbReference>
<sequence>MNHKILETLEYDVIKQQLHNKIMTAGGELELETLTPTSDANEMQKWLAETADAMTIIRIAGGMQLSRLGNIKPQMKRLKIDADLNGTELAQVGRVLFATGQVKQFFDNFILDHDEELEHLSPYVDRLMTLPELTKQLNQAIDQDGRITDEASSELKRIRQLILGTENGIRQKMQEYTRGKMAKYLSDPIVTIRNDRYVVPVRAENRNKFGGVVHDQSQTGQTLYIEPAPVVDLNNRLKEAQLKERAEEVRVLHDLSMALQPYQDEILENAQLLGHLDFVNAKALYAVDLKAVQPEYSSEKNIRLIQARHPLLDQRRAVANDIILGEDYSAIIVTGPNTGGKTITLKTLGLLQIMAQSGLFIPADEYSTVGIFDNIFADIGDEQSIEQSLSTFSSHMVNIVDILYQITANSLVLFDELGAGTDPQEGAALAMAILDAVGAVGAYTVATTHYPELKVYGYNRVDTINASMEFDVETLKPTYRFMIGIPGRSNALEISKRLGLSNAIIEQASQLTSDDSQELNDMIQDLVDKRNLVTKQQIELEQQLQINRVKTNQLDQATTKFEVEQAQMLNQAQSEANHIVAESRKQADKIIAELHRLQRQGANVKENQIIDAKGALNALKQEPTAENNRILRRAKTKKQVAIAVGDTVLVPEYGQQGTILRQLKDGKYEVQIGILKMVLPGTEIEKQSGVMATQTNKTKQVKNNVNAKSKRNVSLNQATNRANASATLDLRGVRYEAAMHELDRFIDSALLNNLSSVEIIHGKGTGAIRKGTHEYLRSHRAVKQFNFTGPDQGATYAELN</sequence>
<dbReference type="GO" id="GO:0030983">
    <property type="term" value="F:mismatched DNA binding"/>
    <property type="evidence" value="ECO:0007669"/>
    <property type="project" value="InterPro"/>
</dbReference>
<keyword evidence="6 9" id="KW-0067">ATP-binding</keyword>
<dbReference type="KEGG" id="wco:G7084_06180"/>
<dbReference type="GO" id="GO:0019843">
    <property type="term" value="F:rRNA binding"/>
    <property type="evidence" value="ECO:0007669"/>
    <property type="project" value="UniProtKB-UniRule"/>
</dbReference>
<keyword evidence="2 9" id="KW-0699">rRNA-binding</keyword>
<dbReference type="SUPFAM" id="SSF52540">
    <property type="entry name" value="P-loop containing nucleoside triphosphate hydrolases"/>
    <property type="match status" value="1"/>
</dbReference>
<evidence type="ECO:0000256" key="2">
    <source>
        <dbReference type="ARBA" id="ARBA00022730"/>
    </source>
</evidence>
<dbReference type="InterPro" id="IPR000432">
    <property type="entry name" value="DNA_mismatch_repair_MutS_C"/>
</dbReference>
<evidence type="ECO:0000313" key="12">
    <source>
        <dbReference type="EMBL" id="QIL50940.1"/>
    </source>
</evidence>
<dbReference type="GO" id="GO:0004519">
    <property type="term" value="F:endonuclease activity"/>
    <property type="evidence" value="ECO:0007669"/>
    <property type="project" value="UniProtKB-UniRule"/>
</dbReference>
<evidence type="ECO:0000313" key="13">
    <source>
        <dbReference type="Proteomes" id="UP000500741"/>
    </source>
</evidence>
<keyword evidence="4 9" id="KW-0255">Endonuclease</keyword>
<keyword evidence="8 9" id="KW-0238">DNA-binding</keyword>
<dbReference type="PANTHER" id="PTHR48466:SF2">
    <property type="entry name" value="OS10G0509000 PROTEIN"/>
    <property type="match status" value="1"/>
</dbReference>
<dbReference type="GO" id="GO:0045910">
    <property type="term" value="P:negative regulation of DNA recombination"/>
    <property type="evidence" value="ECO:0007669"/>
    <property type="project" value="InterPro"/>
</dbReference>
<evidence type="ECO:0000259" key="11">
    <source>
        <dbReference type="PROSITE" id="PS50828"/>
    </source>
</evidence>
<organism evidence="12 13">
    <name type="scientific">Weissella coleopterorum</name>
    <dbReference type="NCBI Taxonomy" id="2714949"/>
    <lineage>
        <taxon>Bacteria</taxon>
        <taxon>Bacillati</taxon>
        <taxon>Bacillota</taxon>
        <taxon>Bacilli</taxon>
        <taxon>Lactobacillales</taxon>
        <taxon>Lactobacillaceae</taxon>
        <taxon>Weissella</taxon>
    </lineage>
</organism>
<comment type="similarity">
    <text evidence="9">Belongs to the DNA mismatch repair MutS family. MutS2 subfamily.</text>
</comment>
<dbReference type="SUPFAM" id="SSF48334">
    <property type="entry name" value="DNA repair protein MutS, domain III"/>
    <property type="match status" value="1"/>
</dbReference>
<evidence type="ECO:0000256" key="9">
    <source>
        <dbReference type="HAMAP-Rule" id="MF_00092"/>
    </source>
</evidence>
<evidence type="ECO:0000256" key="1">
    <source>
        <dbReference type="ARBA" id="ARBA00022722"/>
    </source>
</evidence>
<dbReference type="PROSITE" id="PS50828">
    <property type="entry name" value="SMR"/>
    <property type="match status" value="1"/>
</dbReference>
<dbReference type="SMART" id="SM00533">
    <property type="entry name" value="MUTSd"/>
    <property type="match status" value="1"/>
</dbReference>
<dbReference type="InterPro" id="IPR046893">
    <property type="entry name" value="MSSS"/>
</dbReference>
<dbReference type="GO" id="GO:0006298">
    <property type="term" value="P:mismatch repair"/>
    <property type="evidence" value="ECO:0007669"/>
    <property type="project" value="InterPro"/>
</dbReference>
<name>A0A6G8B129_9LACO</name>
<dbReference type="Pfam" id="PF00488">
    <property type="entry name" value="MutS_V"/>
    <property type="match status" value="1"/>
</dbReference>
<feature type="binding site" evidence="9">
    <location>
        <begin position="335"/>
        <end position="342"/>
    </location>
    <ligand>
        <name>ATP</name>
        <dbReference type="ChEBI" id="CHEBI:30616"/>
    </ligand>
</feature>
<feature type="domain" description="Smr" evidence="11">
    <location>
        <begin position="728"/>
        <end position="800"/>
    </location>
</feature>